<dbReference type="AlphaFoldDB" id="A0A918SDI0"/>
<evidence type="ECO:0000313" key="2">
    <source>
        <dbReference type="EMBL" id="GHA33445.1"/>
    </source>
</evidence>
<evidence type="ECO:0000256" key="1">
    <source>
        <dbReference type="SAM" id="MobiDB-lite"/>
    </source>
</evidence>
<gene>
    <name evidence="2" type="ORF">GCM10007989_32090</name>
</gene>
<name>A0A918SDI0_9HYPH</name>
<dbReference type="EMBL" id="BMZE01000003">
    <property type="protein sequence ID" value="GHA33445.1"/>
    <property type="molecule type" value="Genomic_DNA"/>
</dbReference>
<sequence length="130" mass="13526">MDILVSSTYFASMIRRLATLLAILAITVVTSLASAHAARMSSGVDRESHVAGMVHSSDIAERTCDAGQHCGAADAGMCEFVCAGLSAFLISPTGESGRAHGPARHDLPSEASPVSRAPGLNERPPKLRLL</sequence>
<evidence type="ECO:0000313" key="3">
    <source>
        <dbReference type="Proteomes" id="UP000646579"/>
    </source>
</evidence>
<keyword evidence="3" id="KW-1185">Reference proteome</keyword>
<organism evidence="2 3">
    <name type="scientific">Devosia pacifica</name>
    <dbReference type="NCBI Taxonomy" id="1335967"/>
    <lineage>
        <taxon>Bacteria</taxon>
        <taxon>Pseudomonadati</taxon>
        <taxon>Pseudomonadota</taxon>
        <taxon>Alphaproteobacteria</taxon>
        <taxon>Hyphomicrobiales</taxon>
        <taxon>Devosiaceae</taxon>
        <taxon>Devosia</taxon>
    </lineage>
</organism>
<reference evidence="2" key="1">
    <citation type="journal article" date="2014" name="Int. J. Syst. Evol. Microbiol.">
        <title>Complete genome sequence of Corynebacterium casei LMG S-19264T (=DSM 44701T), isolated from a smear-ripened cheese.</title>
        <authorList>
            <consortium name="US DOE Joint Genome Institute (JGI-PGF)"/>
            <person name="Walter F."/>
            <person name="Albersmeier A."/>
            <person name="Kalinowski J."/>
            <person name="Ruckert C."/>
        </authorList>
    </citation>
    <scope>NUCLEOTIDE SEQUENCE</scope>
    <source>
        <strain evidence="2">KCTC 32437</strain>
    </source>
</reference>
<dbReference type="Proteomes" id="UP000646579">
    <property type="component" value="Unassembled WGS sequence"/>
</dbReference>
<accession>A0A918SDI0</accession>
<proteinExistence type="predicted"/>
<feature type="region of interest" description="Disordered" evidence="1">
    <location>
        <begin position="94"/>
        <end position="130"/>
    </location>
</feature>
<comment type="caution">
    <text evidence="2">The sequence shown here is derived from an EMBL/GenBank/DDBJ whole genome shotgun (WGS) entry which is preliminary data.</text>
</comment>
<reference evidence="2" key="2">
    <citation type="submission" date="2020-09" db="EMBL/GenBank/DDBJ databases">
        <authorList>
            <person name="Sun Q."/>
            <person name="Kim S."/>
        </authorList>
    </citation>
    <scope>NUCLEOTIDE SEQUENCE</scope>
    <source>
        <strain evidence="2">KCTC 32437</strain>
    </source>
</reference>
<protein>
    <submittedName>
        <fullName evidence="2">Uncharacterized protein</fullName>
    </submittedName>
</protein>